<evidence type="ECO:0000313" key="3">
    <source>
        <dbReference type="Proteomes" id="UP000621500"/>
    </source>
</evidence>
<gene>
    <name evidence="2" type="ORF">Pma05_49090</name>
</gene>
<evidence type="ECO:0000313" key="2">
    <source>
        <dbReference type="EMBL" id="GIG98336.1"/>
    </source>
</evidence>
<reference evidence="2 3" key="1">
    <citation type="submission" date="2021-01" db="EMBL/GenBank/DDBJ databases">
        <title>Whole genome shotgun sequence of Plantactinospora mayteni NBRC 109088.</title>
        <authorList>
            <person name="Komaki H."/>
            <person name="Tamura T."/>
        </authorList>
    </citation>
    <scope>NUCLEOTIDE SEQUENCE [LARGE SCALE GENOMIC DNA]</scope>
    <source>
        <strain evidence="2 3">NBRC 109088</strain>
    </source>
</reference>
<evidence type="ECO:0008006" key="4">
    <source>
        <dbReference type="Google" id="ProtNLM"/>
    </source>
</evidence>
<evidence type="ECO:0000256" key="1">
    <source>
        <dbReference type="SAM" id="Phobius"/>
    </source>
</evidence>
<dbReference type="Proteomes" id="UP000621500">
    <property type="component" value="Unassembled WGS sequence"/>
</dbReference>
<dbReference type="Pfam" id="PF19870">
    <property type="entry name" value="DUF6343"/>
    <property type="match status" value="1"/>
</dbReference>
<dbReference type="RefSeq" id="WP_203859778.1">
    <property type="nucleotide sequence ID" value="NZ_BAAAZQ010000017.1"/>
</dbReference>
<keyword evidence="1" id="KW-0812">Transmembrane</keyword>
<name>A0ABQ4EUL8_9ACTN</name>
<keyword evidence="1" id="KW-1133">Transmembrane helix</keyword>
<feature type="transmembrane region" description="Helical" evidence="1">
    <location>
        <begin position="47"/>
        <end position="68"/>
    </location>
</feature>
<organism evidence="2 3">
    <name type="scientific">Plantactinospora mayteni</name>
    <dbReference type="NCBI Taxonomy" id="566021"/>
    <lineage>
        <taxon>Bacteria</taxon>
        <taxon>Bacillati</taxon>
        <taxon>Actinomycetota</taxon>
        <taxon>Actinomycetes</taxon>
        <taxon>Micromonosporales</taxon>
        <taxon>Micromonosporaceae</taxon>
        <taxon>Plantactinospora</taxon>
    </lineage>
</organism>
<accession>A0ABQ4EUL8</accession>
<feature type="transmembrane region" description="Helical" evidence="1">
    <location>
        <begin position="21"/>
        <end position="41"/>
    </location>
</feature>
<dbReference type="InterPro" id="IPR045924">
    <property type="entry name" value="DUF6343"/>
</dbReference>
<keyword evidence="1" id="KW-0472">Membrane</keyword>
<comment type="caution">
    <text evidence="2">The sequence shown here is derived from an EMBL/GenBank/DDBJ whole genome shotgun (WGS) entry which is preliminary data.</text>
</comment>
<proteinExistence type="predicted"/>
<protein>
    <recommendedName>
        <fullName evidence="4">DUF3040 domain-containing protein</fullName>
    </recommendedName>
</protein>
<sequence length="89" mass="9371">MAAKSQPRGAKGTVGHPYSALNLRLGLALFGLVICVGLGVLAIRAHLVVLAVVLGILALAAAVDLVVVQRRRAARRREEPPGTKHSIFE</sequence>
<dbReference type="EMBL" id="BONX01000034">
    <property type="protein sequence ID" value="GIG98336.1"/>
    <property type="molecule type" value="Genomic_DNA"/>
</dbReference>
<keyword evidence="3" id="KW-1185">Reference proteome</keyword>